<keyword evidence="2" id="KW-0679">Respiratory chain</keyword>
<dbReference type="Pfam" id="PF05071">
    <property type="entry name" value="NDUFA12"/>
    <property type="match status" value="1"/>
</dbReference>
<comment type="subcellular location">
    <subcellularLocation>
        <location evidence="2">Mitochondrion inner membrane</location>
        <topology evidence="2">Peripheral membrane protein</topology>
        <orientation evidence="2">Matrix side</orientation>
    </subcellularLocation>
</comment>
<sequence length="157" mass="18706">MSLLALDKWAKLVTIISQNGGIFKSIYKLWRFDTLKWNGKLVGTDSLGNKYYENPYYMLGRSRWVEYNDYVRWDYDATQITPEWYGWLHYKTDRLPHEDPAKYCISCCAWYQKWMLPPEENLSGTELAYYPYSTVRQHIQVWDGKSVCSRPTPCVCK</sequence>
<dbReference type="InterPro" id="IPR007763">
    <property type="entry name" value="NDUFA12"/>
</dbReference>
<gene>
    <name evidence="3" type="ORF">CHILSU_LOCUS5062</name>
</gene>
<evidence type="ECO:0000256" key="2">
    <source>
        <dbReference type="RuleBase" id="RU363103"/>
    </source>
</evidence>
<dbReference type="PANTHER" id="PTHR12910">
    <property type="entry name" value="NADH-UBIQUINONE OXIDOREDUCTASE SUBUNIT B17.2"/>
    <property type="match status" value="1"/>
</dbReference>
<comment type="similarity">
    <text evidence="1 2">Belongs to the complex I NDUFA12 subunit family.</text>
</comment>
<keyword evidence="2" id="KW-0813">Transport</keyword>
<accession>A0ABN8L3Q9</accession>
<keyword evidence="2" id="KW-0496">Mitochondrion</keyword>
<evidence type="ECO:0000313" key="3">
    <source>
        <dbReference type="EMBL" id="CAH2985198.1"/>
    </source>
</evidence>
<protein>
    <recommendedName>
        <fullName evidence="2">NADH dehydrogenase [ubiquinone] 1 alpha subcomplex subunit 12</fullName>
    </recommendedName>
</protein>
<dbReference type="PANTHER" id="PTHR12910:SF2">
    <property type="entry name" value="NADH DEHYDROGENASE [UBIQUINONE] 1 ALPHA SUBCOMPLEX SUBUNIT 12"/>
    <property type="match status" value="1"/>
</dbReference>
<evidence type="ECO:0000256" key="1">
    <source>
        <dbReference type="ARBA" id="ARBA00007355"/>
    </source>
</evidence>
<name>A0ABN8L3Q9_CHISP</name>
<evidence type="ECO:0000313" key="4">
    <source>
        <dbReference type="Proteomes" id="UP001153292"/>
    </source>
</evidence>
<comment type="function">
    <text evidence="2">Accessory subunit of the mitochondrial membrane respiratory chain NADH dehydrogenase (Complex I), that is believed not to be involved in catalysis. Complex I functions in the transfer of electrons from NADH to the respiratory chain. The immediate electron acceptor for the enzyme is believed to be ubiquinone.</text>
</comment>
<comment type="subunit">
    <text evidence="2">Complex I is composed of 45 different subunits.</text>
</comment>
<keyword evidence="2" id="KW-0472">Membrane</keyword>
<keyword evidence="2" id="KW-0249">Electron transport</keyword>
<keyword evidence="4" id="KW-1185">Reference proteome</keyword>
<keyword evidence="2" id="KW-0999">Mitochondrion inner membrane</keyword>
<dbReference type="Proteomes" id="UP001153292">
    <property type="component" value="Chromosome 2"/>
</dbReference>
<proteinExistence type="inferred from homology"/>
<reference evidence="3" key="1">
    <citation type="submission" date="2021-12" db="EMBL/GenBank/DDBJ databases">
        <authorList>
            <person name="King R."/>
        </authorList>
    </citation>
    <scope>NUCLEOTIDE SEQUENCE</scope>
</reference>
<organism evidence="3 4">
    <name type="scientific">Chilo suppressalis</name>
    <name type="common">Asiatic rice borer moth</name>
    <dbReference type="NCBI Taxonomy" id="168631"/>
    <lineage>
        <taxon>Eukaryota</taxon>
        <taxon>Metazoa</taxon>
        <taxon>Ecdysozoa</taxon>
        <taxon>Arthropoda</taxon>
        <taxon>Hexapoda</taxon>
        <taxon>Insecta</taxon>
        <taxon>Pterygota</taxon>
        <taxon>Neoptera</taxon>
        <taxon>Endopterygota</taxon>
        <taxon>Lepidoptera</taxon>
        <taxon>Glossata</taxon>
        <taxon>Ditrysia</taxon>
        <taxon>Pyraloidea</taxon>
        <taxon>Crambidae</taxon>
        <taxon>Crambinae</taxon>
        <taxon>Chilo</taxon>
    </lineage>
</organism>
<dbReference type="EMBL" id="OU963895">
    <property type="protein sequence ID" value="CAH2985198.1"/>
    <property type="molecule type" value="Genomic_DNA"/>
</dbReference>